<dbReference type="Gene3D" id="3.30.160.150">
    <property type="entry name" value="Lipoprotein like domain"/>
    <property type="match status" value="1"/>
</dbReference>
<dbReference type="OrthoDB" id="7629596at2"/>
<comment type="caution">
    <text evidence="1">The sequence shown here is derived from an EMBL/GenBank/DDBJ whole genome shotgun (WGS) entry which is preliminary data.</text>
</comment>
<dbReference type="AlphaFoldDB" id="A0A074JF69"/>
<dbReference type="InterPro" id="IPR007485">
    <property type="entry name" value="LPS_assembly_LptE"/>
</dbReference>
<dbReference type="GO" id="GO:0043165">
    <property type="term" value="P:Gram-negative-bacterium-type cell outer membrane assembly"/>
    <property type="evidence" value="ECO:0007669"/>
    <property type="project" value="InterPro"/>
</dbReference>
<gene>
    <name evidence="1" type="ORF">TP2_04640</name>
</gene>
<dbReference type="EMBL" id="AUND01000012">
    <property type="protein sequence ID" value="KEO54213.1"/>
    <property type="molecule type" value="Genomic_DNA"/>
</dbReference>
<evidence type="ECO:0008006" key="3">
    <source>
        <dbReference type="Google" id="ProtNLM"/>
    </source>
</evidence>
<dbReference type="Pfam" id="PF04390">
    <property type="entry name" value="LptE"/>
    <property type="match status" value="1"/>
</dbReference>
<dbReference type="PROSITE" id="PS51257">
    <property type="entry name" value="PROKAR_LIPOPROTEIN"/>
    <property type="match status" value="1"/>
</dbReference>
<name>A0A074JF69_9RHOB</name>
<evidence type="ECO:0000313" key="1">
    <source>
        <dbReference type="EMBL" id="KEO54213.1"/>
    </source>
</evidence>
<reference evidence="1 2" key="1">
    <citation type="submission" date="2013-07" db="EMBL/GenBank/DDBJ databases">
        <title>Thioclava pacifica DSM 10166 Genome Sequencing.</title>
        <authorList>
            <person name="Lai Q."/>
            <person name="Shao Z."/>
        </authorList>
    </citation>
    <scope>NUCLEOTIDE SEQUENCE [LARGE SCALE GENOMIC DNA]</scope>
    <source>
        <strain evidence="1 2">DSM 10166</strain>
    </source>
</reference>
<dbReference type="GO" id="GO:0019867">
    <property type="term" value="C:outer membrane"/>
    <property type="evidence" value="ECO:0007669"/>
    <property type="project" value="InterPro"/>
</dbReference>
<dbReference type="RefSeq" id="WP_038075262.1">
    <property type="nucleotide sequence ID" value="NZ_AUND01000012.1"/>
</dbReference>
<dbReference type="PROSITE" id="PS51318">
    <property type="entry name" value="TAT"/>
    <property type="match status" value="1"/>
</dbReference>
<dbReference type="Proteomes" id="UP000027432">
    <property type="component" value="Unassembled WGS sequence"/>
</dbReference>
<dbReference type="InterPro" id="IPR006311">
    <property type="entry name" value="TAT_signal"/>
</dbReference>
<evidence type="ECO:0000313" key="2">
    <source>
        <dbReference type="Proteomes" id="UP000027432"/>
    </source>
</evidence>
<sequence>MWSSDRRAFLGLAGAAALAGCGFTPAYGPQGGAAKLLNGVQPDAPKTRDGFELVQQLGARLGPSGTPRYRLAYKITTKAIGQGIAPDNATTRYQLNGSVDYTLHDAGTDAVLLTGRVTSFTSWSATGTVVATQAAEQDAHRRLMRILADQIITRLLAQAPGLPE</sequence>
<proteinExistence type="predicted"/>
<dbReference type="eggNOG" id="COG5468">
    <property type="taxonomic scope" value="Bacteria"/>
</dbReference>
<accession>A0A074JF69</accession>
<keyword evidence="2" id="KW-1185">Reference proteome</keyword>
<protein>
    <recommendedName>
        <fullName evidence="3">LPS-assembly lipoprotein</fullName>
    </recommendedName>
</protein>
<dbReference type="STRING" id="1353537.TP2_04640"/>
<organism evidence="1 2">
    <name type="scientific">Thioclava pacifica DSM 10166</name>
    <dbReference type="NCBI Taxonomy" id="1353537"/>
    <lineage>
        <taxon>Bacteria</taxon>
        <taxon>Pseudomonadati</taxon>
        <taxon>Pseudomonadota</taxon>
        <taxon>Alphaproteobacteria</taxon>
        <taxon>Rhodobacterales</taxon>
        <taxon>Paracoccaceae</taxon>
        <taxon>Thioclava</taxon>
    </lineage>
</organism>